<comment type="catalytic activity">
    <reaction evidence="7 8">
        <text>heme b + 2 H(+) = protoporphyrin IX + Fe(2+)</text>
        <dbReference type="Rhea" id="RHEA:22584"/>
        <dbReference type="ChEBI" id="CHEBI:15378"/>
        <dbReference type="ChEBI" id="CHEBI:29033"/>
        <dbReference type="ChEBI" id="CHEBI:57306"/>
        <dbReference type="ChEBI" id="CHEBI:60344"/>
        <dbReference type="EC" id="4.98.1.1"/>
    </reaction>
</comment>
<dbReference type="CDD" id="cd03411">
    <property type="entry name" value="Ferrochelatase_N"/>
    <property type="match status" value="1"/>
</dbReference>
<dbReference type="InterPro" id="IPR033644">
    <property type="entry name" value="Ferrochelatase_C"/>
</dbReference>
<comment type="catalytic activity">
    <reaction evidence="6">
        <text>Fe-coproporphyrin III + 2 H(+) = coproporphyrin III + Fe(2+)</text>
        <dbReference type="Rhea" id="RHEA:49572"/>
        <dbReference type="ChEBI" id="CHEBI:15378"/>
        <dbReference type="ChEBI" id="CHEBI:29033"/>
        <dbReference type="ChEBI" id="CHEBI:68438"/>
        <dbReference type="ChEBI" id="CHEBI:131725"/>
        <dbReference type="EC" id="4.99.1.9"/>
    </reaction>
    <physiologicalReaction direction="right-to-left" evidence="6">
        <dbReference type="Rhea" id="RHEA:49574"/>
    </physiologicalReaction>
</comment>
<comment type="function">
    <text evidence="7 8">Catalyzes the ferrous insertion into protoporphyrin IX.</text>
</comment>
<evidence type="ECO:0000313" key="10">
    <source>
        <dbReference type="Proteomes" id="UP001628124"/>
    </source>
</evidence>
<evidence type="ECO:0000256" key="1">
    <source>
        <dbReference type="ARBA" id="ARBA00007718"/>
    </source>
</evidence>
<dbReference type="CDD" id="cd00419">
    <property type="entry name" value="Ferrochelatase_C"/>
    <property type="match status" value="1"/>
</dbReference>
<evidence type="ECO:0000256" key="5">
    <source>
        <dbReference type="ARBA" id="ARBA00023244"/>
    </source>
</evidence>
<feature type="binding site" evidence="7">
    <location>
        <position position="270"/>
    </location>
    <ligand>
        <name>Fe(2+)</name>
        <dbReference type="ChEBI" id="CHEBI:29033"/>
    </ligand>
</feature>
<keyword evidence="7 8" id="KW-0963">Cytoplasm</keyword>
<feature type="binding site" evidence="7">
    <location>
        <position position="190"/>
    </location>
    <ligand>
        <name>Fe(2+)</name>
        <dbReference type="ChEBI" id="CHEBI:29033"/>
    </ligand>
</feature>
<evidence type="ECO:0000313" key="9">
    <source>
        <dbReference type="EMBL" id="GAA5251872.1"/>
    </source>
</evidence>
<dbReference type="PANTHER" id="PTHR11108:SF1">
    <property type="entry name" value="FERROCHELATASE, MITOCHONDRIAL"/>
    <property type="match status" value="1"/>
</dbReference>
<name>A0ABP9TUF0_9RICK</name>
<comment type="caution">
    <text evidence="9">The sequence shown here is derived from an EMBL/GenBank/DDBJ whole genome shotgun (WGS) entry which is preliminary data.</text>
</comment>
<dbReference type="InterPro" id="IPR019772">
    <property type="entry name" value="Ferrochelatase_AS"/>
</dbReference>
<keyword evidence="7" id="KW-0479">Metal-binding</keyword>
<protein>
    <recommendedName>
        <fullName evidence="7 8">Ferrochelatase</fullName>
        <ecNumber evidence="7 8">4.98.1.1</ecNumber>
    </recommendedName>
    <alternativeName>
        <fullName evidence="7">Heme synthase</fullName>
    </alternativeName>
    <alternativeName>
        <fullName evidence="7">Protoheme ferro-lyase</fullName>
    </alternativeName>
</protein>
<dbReference type="Pfam" id="PF00762">
    <property type="entry name" value="Ferrochelatase"/>
    <property type="match status" value="1"/>
</dbReference>
<dbReference type="PROSITE" id="PS00534">
    <property type="entry name" value="FERROCHELATASE"/>
    <property type="match status" value="1"/>
</dbReference>
<evidence type="ECO:0000256" key="6">
    <source>
        <dbReference type="ARBA" id="ARBA00024536"/>
    </source>
</evidence>
<evidence type="ECO:0000256" key="3">
    <source>
        <dbReference type="ARBA" id="ARBA00023133"/>
    </source>
</evidence>
<dbReference type="EC" id="4.98.1.1" evidence="7 8"/>
<dbReference type="EMBL" id="BAABMM010000006">
    <property type="protein sequence ID" value="GAA5251872.1"/>
    <property type="molecule type" value="Genomic_DNA"/>
</dbReference>
<dbReference type="InterPro" id="IPR033659">
    <property type="entry name" value="Ferrochelatase_N"/>
</dbReference>
<evidence type="ECO:0000256" key="8">
    <source>
        <dbReference type="RuleBase" id="RU000607"/>
    </source>
</evidence>
<keyword evidence="3 7" id="KW-0350">Heme biosynthesis</keyword>
<keyword evidence="10" id="KW-1185">Reference proteome</keyword>
<evidence type="ECO:0000256" key="2">
    <source>
        <dbReference type="ARBA" id="ARBA00023004"/>
    </source>
</evidence>
<organism evidence="9 10">
    <name type="scientific">Candidatus Rickettsia kedanie</name>
    <dbReference type="NCBI Taxonomy" id="3115352"/>
    <lineage>
        <taxon>Bacteria</taxon>
        <taxon>Pseudomonadati</taxon>
        <taxon>Pseudomonadota</taxon>
        <taxon>Alphaproteobacteria</taxon>
        <taxon>Rickettsiales</taxon>
        <taxon>Rickettsiaceae</taxon>
        <taxon>Rickettsieae</taxon>
        <taxon>Rickettsia</taxon>
        <taxon>spotted fever group</taxon>
    </lineage>
</organism>
<keyword evidence="4 7" id="KW-0456">Lyase</keyword>
<dbReference type="NCBIfam" id="TIGR00109">
    <property type="entry name" value="hemH"/>
    <property type="match status" value="1"/>
</dbReference>
<sequence length="344" mass="39604">MNKRRKIAIVLFNLGGPKDLKSVKPFLFNLFYDKAIINLPNPLRYIIAKIISITRERKSQKIYSLIGGKSSLLQETEEQKLALTEKLKQLIKEDFVIFINMRYSAPFAKEVIGQIKRYNPSEIILLPLYPQFSSTTTGSSVKNFLQNLDIDIPIKTICCYPIEEHFIKTHVSLIKEKLNDKNFRILFSAHGLPEKIIKAGDPYSFQIKETVKAIVKELNIKDLDYKITYQSRVGPIEWLKPNTENEIELAGKLKKDIIIVPISFVSEHVETLVELDIEYKLIADKYEIQYTRIPTLGTNKIFINSLTNILLRFINKVDTNLVTSSSSIRICPNEFTKCLCKLTN</sequence>
<keyword evidence="5 7" id="KW-0627">Porphyrin biosynthesis</keyword>
<dbReference type="HAMAP" id="MF_00323">
    <property type="entry name" value="Ferrochelatase"/>
    <property type="match status" value="1"/>
</dbReference>
<comment type="subcellular location">
    <subcellularLocation>
        <location evidence="7 8">Cytoplasm</location>
    </subcellularLocation>
</comment>
<dbReference type="Gene3D" id="3.40.50.1400">
    <property type="match status" value="2"/>
</dbReference>
<evidence type="ECO:0000256" key="7">
    <source>
        <dbReference type="HAMAP-Rule" id="MF_00323"/>
    </source>
</evidence>
<proteinExistence type="inferred from homology"/>
<dbReference type="PANTHER" id="PTHR11108">
    <property type="entry name" value="FERROCHELATASE"/>
    <property type="match status" value="1"/>
</dbReference>
<keyword evidence="2 7" id="KW-0408">Iron</keyword>
<reference evidence="9 10" key="1">
    <citation type="journal article" date="2024" name="Microbiol. Immunol.">
        <title>Discovery of a novel spotted fever group Rickettsia, 'Candidatus Rickettsia kedanie,' in unfed larval chigger mites, Leptotrombidium scutellare.</title>
        <authorList>
            <person name="Ogawa M."/>
            <person name="Matsutani M."/>
            <person name="Katayama T."/>
            <person name="Takada N."/>
            <person name="Noda S."/>
            <person name="Takahashi M."/>
            <person name="Kageyama D."/>
            <person name="Hanaoka N."/>
            <person name="Ebihara H."/>
        </authorList>
    </citation>
    <scope>NUCLEOTIDE SEQUENCE [LARGE SCALE GENOMIC DNA]</scope>
    <source>
        <strain evidence="9 10">KNCP2-13</strain>
    </source>
</reference>
<comment type="pathway">
    <text evidence="7 8">Porphyrin-containing compound metabolism; protoheme biosynthesis; protoheme from protoporphyrin-IX: step 1/1.</text>
</comment>
<dbReference type="SUPFAM" id="SSF53800">
    <property type="entry name" value="Chelatase"/>
    <property type="match status" value="1"/>
</dbReference>
<dbReference type="Proteomes" id="UP001628124">
    <property type="component" value="Unassembled WGS sequence"/>
</dbReference>
<gene>
    <name evidence="7 9" type="primary">hemH</name>
    <name evidence="9" type="ORF">KNCP2_01600</name>
</gene>
<dbReference type="InterPro" id="IPR001015">
    <property type="entry name" value="Ferrochelatase"/>
</dbReference>
<evidence type="ECO:0000256" key="4">
    <source>
        <dbReference type="ARBA" id="ARBA00023239"/>
    </source>
</evidence>
<accession>A0ABP9TUF0</accession>
<comment type="similarity">
    <text evidence="1 7 8">Belongs to the ferrochelatase family.</text>
</comment>